<dbReference type="RefSeq" id="WP_159661333.1">
    <property type="nucleotide sequence ID" value="NZ_AQPF01000036.1"/>
</dbReference>
<gene>
    <name evidence="4" type="ORF">A6D6_03277</name>
</gene>
<keyword evidence="2" id="KW-0408">Iron</keyword>
<dbReference type="InterPro" id="IPR009040">
    <property type="entry name" value="Ferritin-like_diiron"/>
</dbReference>
<dbReference type="PROSITE" id="PS50905">
    <property type="entry name" value="FERRITIN_LIKE"/>
    <property type="match status" value="1"/>
</dbReference>
<dbReference type="EMBL" id="AQPF01000036">
    <property type="protein sequence ID" value="KAF0804195.1"/>
    <property type="molecule type" value="Genomic_DNA"/>
</dbReference>
<feature type="domain" description="Ferritin-like diiron" evidence="3">
    <location>
        <begin position="32"/>
        <end position="178"/>
    </location>
</feature>
<dbReference type="CDD" id="cd00657">
    <property type="entry name" value="Ferritin_like"/>
    <property type="match status" value="1"/>
</dbReference>
<dbReference type="InterPro" id="IPR014490">
    <property type="entry name" value="Dps-like"/>
</dbReference>
<accession>A0ABQ6Y4T4</accession>
<dbReference type="Gene3D" id="1.20.1260.10">
    <property type="match status" value="1"/>
</dbReference>
<evidence type="ECO:0000259" key="3">
    <source>
        <dbReference type="PROSITE" id="PS50905"/>
    </source>
</evidence>
<dbReference type="PIRSF" id="PIRSF018063">
    <property type="entry name" value="Ferrtn_UCP018063"/>
    <property type="match status" value="1"/>
</dbReference>
<dbReference type="InterPro" id="IPR012347">
    <property type="entry name" value="Ferritin-like"/>
</dbReference>
<name>A0ABQ6Y4T4_9GAMM</name>
<keyword evidence="5" id="KW-1185">Reference proteome</keyword>
<dbReference type="Proteomes" id="UP000771797">
    <property type="component" value="Unassembled WGS sequence"/>
</dbReference>
<dbReference type="Pfam" id="PF00210">
    <property type="entry name" value="Ferritin"/>
    <property type="match status" value="1"/>
</dbReference>
<dbReference type="InterPro" id="IPR008331">
    <property type="entry name" value="Ferritin_DPS_dom"/>
</dbReference>
<protein>
    <submittedName>
        <fullName evidence="4">Bacterioferritin</fullName>
    </submittedName>
</protein>
<evidence type="ECO:0000256" key="1">
    <source>
        <dbReference type="ARBA" id="ARBA00022434"/>
    </source>
</evidence>
<sequence>MSDKQPFLTDIKTLRERARKHIEQGAVTEGYNADRAQVVELLNAALATEIVCTLRYKRHYYMADGLNASIAAEEFLEHAQQEQQHADWLAERIVQLGGAPNFSPEGLQSRSHAEYVEGETLRDMVREDLVAERIAIDSYREIAAYLGEKDPTTRRIMEEILAQEEEHADDMAAILEAL</sequence>
<dbReference type="SUPFAM" id="SSF47240">
    <property type="entry name" value="Ferritin-like"/>
    <property type="match status" value="1"/>
</dbReference>
<reference evidence="4 5" key="1">
    <citation type="submission" date="2012-09" db="EMBL/GenBank/DDBJ databases">
        <title>Genome Sequence of alkane-degrading Bacterium Alcanivorax sp. 6-D-6.</title>
        <authorList>
            <person name="Lai Q."/>
            <person name="Shao Z."/>
        </authorList>
    </citation>
    <scope>NUCLEOTIDE SEQUENCE [LARGE SCALE GENOMIC DNA]</scope>
    <source>
        <strain evidence="4 5">6-D-6</strain>
    </source>
</reference>
<dbReference type="PANTHER" id="PTHR30295">
    <property type="entry name" value="BACTERIOFERRITIN"/>
    <property type="match status" value="1"/>
</dbReference>
<comment type="caution">
    <text evidence="4">The sequence shown here is derived from an EMBL/GenBank/DDBJ whole genome shotgun (WGS) entry which is preliminary data.</text>
</comment>
<evidence type="ECO:0000313" key="5">
    <source>
        <dbReference type="Proteomes" id="UP000771797"/>
    </source>
</evidence>
<dbReference type="InterPro" id="IPR009078">
    <property type="entry name" value="Ferritin-like_SF"/>
</dbReference>
<dbReference type="PANTHER" id="PTHR30295:SF1">
    <property type="entry name" value="DNA PROTECTION DURING STARVATION PROTEIN"/>
    <property type="match status" value="1"/>
</dbReference>
<organism evidence="4 5">
    <name type="scientific">Alcanivorax xiamenensis</name>
    <dbReference type="NCBI Taxonomy" id="1177156"/>
    <lineage>
        <taxon>Bacteria</taxon>
        <taxon>Pseudomonadati</taxon>
        <taxon>Pseudomonadota</taxon>
        <taxon>Gammaproteobacteria</taxon>
        <taxon>Oceanospirillales</taxon>
        <taxon>Alcanivoracaceae</taxon>
        <taxon>Alcanivorax</taxon>
    </lineage>
</organism>
<evidence type="ECO:0000313" key="4">
    <source>
        <dbReference type="EMBL" id="KAF0804195.1"/>
    </source>
</evidence>
<proteinExistence type="predicted"/>
<keyword evidence="1" id="KW-0409">Iron storage</keyword>
<evidence type="ECO:0000256" key="2">
    <source>
        <dbReference type="ARBA" id="ARBA00023004"/>
    </source>
</evidence>